<evidence type="ECO:0000313" key="2">
    <source>
        <dbReference type="Proteomes" id="UP000076852"/>
    </source>
</evidence>
<accession>A0A167VPQ1</accession>
<dbReference type="Proteomes" id="UP000076852">
    <property type="component" value="Chromosome 1"/>
</dbReference>
<evidence type="ECO:0000313" key="1">
    <source>
        <dbReference type="EMBL" id="ANB71047.1"/>
    </source>
</evidence>
<dbReference type="RefSeq" id="WP_063494537.1">
    <property type="nucleotide sequence ID" value="NZ_CP014578.1"/>
</dbReference>
<dbReference type="EMBL" id="CP014578">
    <property type="protein sequence ID" value="ANB71047.1"/>
    <property type="molecule type" value="Genomic_DNA"/>
</dbReference>
<dbReference type="KEGG" id="buz:AYM40_00770"/>
<gene>
    <name evidence="1" type="ORF">AYM40_00770</name>
</gene>
<reference evidence="1 2" key="1">
    <citation type="journal article" date="2016" name="Gene">
        <title>PacBio SMRT assembly of a complex multi-replicon genome reveals chlorocatechol degradative operon in a region of genome plasticity.</title>
        <authorList>
            <person name="Ricker N."/>
            <person name="Shen S.Y."/>
            <person name="Goordial J."/>
            <person name="Jin S."/>
            <person name="Fulthorpe R.R."/>
        </authorList>
    </citation>
    <scope>NUCLEOTIDE SEQUENCE [LARGE SCALE GENOMIC DNA]</scope>
    <source>
        <strain evidence="1 2">OLGA172</strain>
    </source>
</reference>
<proteinExistence type="predicted"/>
<dbReference type="AlphaFoldDB" id="A0A167VPQ1"/>
<keyword evidence="2" id="KW-1185">Reference proteome</keyword>
<name>A0A167VPQ1_9BURK</name>
<protein>
    <submittedName>
        <fullName evidence="1">Uncharacterized protein</fullName>
    </submittedName>
</protein>
<sequence length="177" mass="18633">MLIGDHSETPRIFIRSIFVLGVLLPSNKLHRLARRGFTNFCKADYVLGLTVLALSLSGCAPVMEANRPDPVNLKKFVLGETSRMNVIAEVGSPASTEQDQANSCDVYKLYTHGPSGAGKGAIAAGEVLADVATLGLAEIIFTPTEAATKSSKHTVMFCYGSDGKLASIKESDAASGS</sequence>
<dbReference type="OrthoDB" id="8563325at2"/>
<organism evidence="1 2">
    <name type="scientific">Paraburkholderia phytofirmans OLGA172</name>
    <dbReference type="NCBI Taxonomy" id="1417228"/>
    <lineage>
        <taxon>Bacteria</taxon>
        <taxon>Pseudomonadati</taxon>
        <taxon>Pseudomonadota</taxon>
        <taxon>Betaproteobacteria</taxon>
        <taxon>Burkholderiales</taxon>
        <taxon>Burkholderiaceae</taxon>
        <taxon>Paraburkholderia</taxon>
    </lineage>
</organism>